<evidence type="ECO:0000259" key="1">
    <source>
        <dbReference type="Pfam" id="PF07727"/>
    </source>
</evidence>
<dbReference type="RefSeq" id="XP_071905726.1">
    <property type="nucleotide sequence ID" value="XM_072049625.1"/>
</dbReference>
<evidence type="ECO:0000313" key="2">
    <source>
        <dbReference type="Proteomes" id="UP001652660"/>
    </source>
</evidence>
<keyword evidence="2" id="KW-1185">Reference proteome</keyword>
<gene>
    <name evidence="3" type="primary">LOC140006950</name>
</gene>
<dbReference type="PANTHER" id="PTHR11439">
    <property type="entry name" value="GAG-POL-RELATED RETROTRANSPOSON"/>
    <property type="match status" value="1"/>
</dbReference>
<feature type="domain" description="Reverse transcriptase Ty1/copia-type" evidence="1">
    <location>
        <begin position="2"/>
        <end position="72"/>
    </location>
</feature>
<dbReference type="GeneID" id="140006950"/>
<organism evidence="2 3">
    <name type="scientific">Coffea arabica</name>
    <name type="common">Arabian coffee</name>
    <dbReference type="NCBI Taxonomy" id="13443"/>
    <lineage>
        <taxon>Eukaryota</taxon>
        <taxon>Viridiplantae</taxon>
        <taxon>Streptophyta</taxon>
        <taxon>Embryophyta</taxon>
        <taxon>Tracheophyta</taxon>
        <taxon>Spermatophyta</taxon>
        <taxon>Magnoliopsida</taxon>
        <taxon>eudicotyledons</taxon>
        <taxon>Gunneridae</taxon>
        <taxon>Pentapetalae</taxon>
        <taxon>asterids</taxon>
        <taxon>lamiids</taxon>
        <taxon>Gentianales</taxon>
        <taxon>Rubiaceae</taxon>
        <taxon>Ixoroideae</taxon>
        <taxon>Gardenieae complex</taxon>
        <taxon>Bertiereae - Coffeeae clade</taxon>
        <taxon>Coffeeae</taxon>
        <taxon>Coffea</taxon>
    </lineage>
</organism>
<dbReference type="CDD" id="cd09272">
    <property type="entry name" value="RNase_HI_RT_Ty1"/>
    <property type="match status" value="1"/>
</dbReference>
<dbReference type="Proteomes" id="UP001652660">
    <property type="component" value="Chromosome 5e"/>
</dbReference>
<protein>
    <submittedName>
        <fullName evidence="3">Secreted RxLR effector protein 161-like</fullName>
    </submittedName>
</protein>
<dbReference type="Pfam" id="PF07727">
    <property type="entry name" value="RVT_2"/>
    <property type="match status" value="1"/>
</dbReference>
<dbReference type="PANTHER" id="PTHR11439:SF496">
    <property type="entry name" value="RNA-DIRECTED DNA POLYMERASE"/>
    <property type="match status" value="1"/>
</dbReference>
<reference evidence="3" key="1">
    <citation type="submission" date="2025-08" db="UniProtKB">
        <authorList>
            <consortium name="RefSeq"/>
        </authorList>
    </citation>
    <scope>IDENTIFICATION</scope>
    <source>
        <tissue evidence="3">Leaves</tissue>
    </source>
</reference>
<name>A0ABM4UEM9_COFAR</name>
<evidence type="ECO:0000313" key="3">
    <source>
        <dbReference type="RefSeq" id="XP_071905726.1"/>
    </source>
</evidence>
<accession>A0ABM4UEM9</accession>
<proteinExistence type="predicted"/>
<sequence length="260" mass="29192">MGNDIPMLQSVKGWLSKNFSMKYLGEATYILGIKIYRDRSKRLLSLSQSTYIDKVLKRFSMDQSKKGFVPMTHGISLSKSMCPKTQVKTTKMLTVPYALAIGSIMYAMLGTRPDVSYALSVMSRYQANPGEGHWTAIKNILKYLRRTKDLFLVYGKGELELKGYTDARFQSDKDDYKSQSGFIFTLNGGVVCWKSSKQDTTADFTTEAEYIATSEATKEAVWIKTFVTELGVVPTIVDPVTLYCDNNGAIAQAKEPRSHQ</sequence>
<dbReference type="InterPro" id="IPR013103">
    <property type="entry name" value="RVT_2"/>
</dbReference>